<organism evidence="2 3">
    <name type="scientific">Amazona collaria</name>
    <name type="common">yellow-billed parrot</name>
    <dbReference type="NCBI Taxonomy" id="241587"/>
    <lineage>
        <taxon>Eukaryota</taxon>
        <taxon>Metazoa</taxon>
        <taxon>Chordata</taxon>
        <taxon>Craniata</taxon>
        <taxon>Vertebrata</taxon>
        <taxon>Euteleostomi</taxon>
        <taxon>Archelosauria</taxon>
        <taxon>Archosauria</taxon>
        <taxon>Dinosauria</taxon>
        <taxon>Saurischia</taxon>
        <taxon>Theropoda</taxon>
        <taxon>Coelurosauria</taxon>
        <taxon>Aves</taxon>
        <taxon>Neognathae</taxon>
        <taxon>Neoaves</taxon>
        <taxon>Telluraves</taxon>
        <taxon>Australaves</taxon>
        <taxon>Psittaciformes</taxon>
        <taxon>Psittacidae</taxon>
        <taxon>Amazona</taxon>
    </lineage>
</organism>
<keyword evidence="1" id="KW-0732">Signal</keyword>
<evidence type="ECO:0000313" key="2">
    <source>
        <dbReference type="Ensembl" id="ENSACOP00000014331.1"/>
    </source>
</evidence>
<reference evidence="2" key="2">
    <citation type="submission" date="2025-09" db="UniProtKB">
        <authorList>
            <consortium name="Ensembl"/>
        </authorList>
    </citation>
    <scope>IDENTIFICATION</scope>
</reference>
<accession>A0A8B9FW59</accession>
<dbReference type="Ensembl" id="ENSACOT00000014833.1">
    <property type="protein sequence ID" value="ENSACOP00000014331.1"/>
    <property type="gene ID" value="ENSACOG00000009976.1"/>
</dbReference>
<sequence length="94" mass="10731">SSDLLYQCTSWLRLVGALLLISPLQDSRALLLISPLQDTDFFLYLQSLQTKNSYPVQGLVVTFLSFFPCYQKIPFHCKERFCGENNSAPTPRII</sequence>
<name>A0A8B9FW59_9PSIT</name>
<dbReference type="AlphaFoldDB" id="A0A8B9FW59"/>
<evidence type="ECO:0000256" key="1">
    <source>
        <dbReference type="SAM" id="SignalP"/>
    </source>
</evidence>
<proteinExistence type="predicted"/>
<feature type="signal peptide" evidence="1">
    <location>
        <begin position="1"/>
        <end position="29"/>
    </location>
</feature>
<evidence type="ECO:0000313" key="3">
    <source>
        <dbReference type="Proteomes" id="UP000694522"/>
    </source>
</evidence>
<reference evidence="2" key="1">
    <citation type="submission" date="2025-08" db="UniProtKB">
        <authorList>
            <consortium name="Ensembl"/>
        </authorList>
    </citation>
    <scope>IDENTIFICATION</scope>
</reference>
<dbReference type="Proteomes" id="UP000694522">
    <property type="component" value="Unplaced"/>
</dbReference>
<keyword evidence="3" id="KW-1185">Reference proteome</keyword>
<feature type="chain" id="PRO_5034058277" evidence="1">
    <location>
        <begin position="30"/>
        <end position="94"/>
    </location>
</feature>
<protein>
    <submittedName>
        <fullName evidence="2">Uncharacterized protein</fullName>
    </submittedName>
</protein>